<dbReference type="InterPro" id="IPR040624">
    <property type="entry name" value="HalOD1"/>
</dbReference>
<evidence type="ECO:0000313" key="3">
    <source>
        <dbReference type="Proteomes" id="UP000186914"/>
    </source>
</evidence>
<accession>A0A1N7EWP2</accession>
<dbReference type="OrthoDB" id="271604at2157"/>
<dbReference type="RefSeq" id="WP_084186441.1">
    <property type="nucleotide sequence ID" value="NZ_FTNO01000007.1"/>
</dbReference>
<sequence>MTDSVSEELLKAVATLNDADPIELTVLSEFIDPEALDALFGPRASEVPRDTNGRVLFNYDSYYVKVESSGQITFHQPISESKTDHSLHEDE</sequence>
<gene>
    <name evidence="2" type="ORF">SAMN05421858_4576</name>
</gene>
<name>A0A1N7EWP2_9EURY</name>
<dbReference type="Pfam" id="PF18545">
    <property type="entry name" value="HalOD1"/>
    <property type="match status" value="1"/>
</dbReference>
<organism evidence="2 3">
    <name type="scientific">Haladaptatus litoreus</name>
    <dbReference type="NCBI Taxonomy" id="553468"/>
    <lineage>
        <taxon>Archaea</taxon>
        <taxon>Methanobacteriati</taxon>
        <taxon>Methanobacteriota</taxon>
        <taxon>Stenosarchaea group</taxon>
        <taxon>Halobacteria</taxon>
        <taxon>Halobacteriales</taxon>
        <taxon>Haladaptataceae</taxon>
        <taxon>Haladaptatus</taxon>
    </lineage>
</organism>
<reference evidence="3" key="1">
    <citation type="submission" date="2017-01" db="EMBL/GenBank/DDBJ databases">
        <authorList>
            <person name="Varghese N."/>
            <person name="Submissions S."/>
        </authorList>
    </citation>
    <scope>NUCLEOTIDE SEQUENCE [LARGE SCALE GENOMIC DNA]</scope>
    <source>
        <strain evidence="3">CGMCC 1.7737</strain>
    </source>
</reference>
<keyword evidence="3" id="KW-1185">Reference proteome</keyword>
<dbReference type="AlphaFoldDB" id="A0A1N7EWP2"/>
<evidence type="ECO:0000313" key="2">
    <source>
        <dbReference type="EMBL" id="SIR92494.1"/>
    </source>
</evidence>
<dbReference type="EMBL" id="FTNO01000007">
    <property type="protein sequence ID" value="SIR92494.1"/>
    <property type="molecule type" value="Genomic_DNA"/>
</dbReference>
<proteinExistence type="predicted"/>
<protein>
    <recommendedName>
        <fullName evidence="1">Halobacterial output domain-containing protein</fullName>
    </recommendedName>
</protein>
<dbReference type="Proteomes" id="UP000186914">
    <property type="component" value="Unassembled WGS sequence"/>
</dbReference>
<feature type="domain" description="Halobacterial output" evidence="1">
    <location>
        <begin position="2"/>
        <end position="75"/>
    </location>
</feature>
<evidence type="ECO:0000259" key="1">
    <source>
        <dbReference type="Pfam" id="PF18545"/>
    </source>
</evidence>